<organism evidence="16 19">
    <name type="scientific">Venturia inaequalis</name>
    <name type="common">Apple scab fungus</name>
    <dbReference type="NCBI Taxonomy" id="5025"/>
    <lineage>
        <taxon>Eukaryota</taxon>
        <taxon>Fungi</taxon>
        <taxon>Dikarya</taxon>
        <taxon>Ascomycota</taxon>
        <taxon>Pezizomycotina</taxon>
        <taxon>Dothideomycetes</taxon>
        <taxon>Pleosporomycetidae</taxon>
        <taxon>Venturiales</taxon>
        <taxon>Venturiaceae</taxon>
        <taxon>Venturia</taxon>
    </lineage>
</organism>
<dbReference type="PANTHER" id="PTHR32361:SF9">
    <property type="entry name" value="FERRIC REDUCTASE TRANSMEMBRANE COMPONENT 3-RELATED"/>
    <property type="match status" value="1"/>
</dbReference>
<dbReference type="SFLD" id="SFLDS00052">
    <property type="entry name" value="Ferric_Reductase_Domain"/>
    <property type="match status" value="1"/>
</dbReference>
<evidence type="ECO:0000313" key="18">
    <source>
        <dbReference type="EMBL" id="KAE9993550.1"/>
    </source>
</evidence>
<dbReference type="GO" id="GO:0015677">
    <property type="term" value="P:copper ion import"/>
    <property type="evidence" value="ECO:0007669"/>
    <property type="project" value="TreeGrafter"/>
</dbReference>
<sequence>MEHHHSGMDMSMGSMSMGNGIPALAEFPKIYLGLVGGVVGIAAIANVIDIFICRQRLAAARNGLLTPSKPKSLPARINATATAIAREAQNATLDPIKIWRFHLRMPTVGRVSLIVANLIVLIVLCFVGFHNTQDHANFESIGYRTGFVSLAQIPLLFLLAGKNNIIGFLTGMSYERINWLHRWCARCLLVTSTIHFGYWLGDWWPYGSFVAKKIRTDPLTYRGVIAWAFLVWIVFSSMAPIRGWSYEFFVIQHLMTFAVFIGMVYIHTPAECHVYIWIPVGLFFFDRVVRALYVIYTNISYFHPKQRREGNMQGLWACKAEFTSISQNTTRITIKNPPISWNAGQHVFLSCHSLVPIQSHPFTIASIPEDDKIEFYIKAEKGATKKFNGHAEKMLLLPNSQAPAVRSVTIEGPYGRIRPLRQFDSVVFFAGSTGATFTMPLFRDIVAGWKQGTSGGTWMRPAGVVTRHVRFVWVVKSRGQLSWFASQLSTVISDVARLHAEGLDIDVQMSVYCTCDDEFTEEHKSVLQSLGYSHEKQPTSTYGKSITENSDSISNNLISEKDILKKRDEVETTIQEVQSKAESSSGEGERGTAATCCCTTNIEDEDEIHSGAETCDCGVAIEAAPRHDSVSSSQESTSGSSTKKLLIHPEIALFAGRPTPRNIIRKSLEQALGESAVVCCGPQGLVDGVRSAAVRLSDERAVHKGTGAQGIYVHCESFSL</sequence>
<keyword evidence="4" id="KW-0813">Transport</keyword>
<evidence type="ECO:0000313" key="20">
    <source>
        <dbReference type="Proteomes" id="UP000447873"/>
    </source>
</evidence>
<evidence type="ECO:0000256" key="5">
    <source>
        <dbReference type="ARBA" id="ARBA00022475"/>
    </source>
</evidence>
<dbReference type="CDD" id="cd06186">
    <property type="entry name" value="NOX_Duox_like_FAD_NADP"/>
    <property type="match status" value="1"/>
</dbReference>
<feature type="domain" description="FAD-binding FR-type" evidence="15">
    <location>
        <begin position="312"/>
        <end position="420"/>
    </location>
</feature>
<dbReference type="Pfam" id="PF01794">
    <property type="entry name" value="Ferric_reduct"/>
    <property type="match status" value="1"/>
</dbReference>
<evidence type="ECO:0000256" key="6">
    <source>
        <dbReference type="ARBA" id="ARBA00022692"/>
    </source>
</evidence>
<comment type="similarity">
    <text evidence="2">Belongs to the ferric reductase (FRE) family.</text>
</comment>
<dbReference type="EC" id="1.16.1.9" evidence="3"/>
<evidence type="ECO:0000256" key="12">
    <source>
        <dbReference type="ARBA" id="ARBA00023180"/>
    </source>
</evidence>
<dbReference type="GO" id="GO:0052851">
    <property type="term" value="F:ferric-chelate reductase (NADPH) activity"/>
    <property type="evidence" value="ECO:0007669"/>
    <property type="project" value="UniProtKB-EC"/>
</dbReference>
<keyword evidence="7" id="KW-0249">Electron transport</keyword>
<evidence type="ECO:0000256" key="1">
    <source>
        <dbReference type="ARBA" id="ARBA00004651"/>
    </source>
</evidence>
<feature type="transmembrane region" description="Helical" evidence="14">
    <location>
        <begin position="221"/>
        <end position="241"/>
    </location>
</feature>
<dbReference type="GO" id="GO:0005886">
    <property type="term" value="C:plasma membrane"/>
    <property type="evidence" value="ECO:0007669"/>
    <property type="project" value="UniProtKB-SubCell"/>
</dbReference>
<evidence type="ECO:0000256" key="10">
    <source>
        <dbReference type="ARBA" id="ARBA00023065"/>
    </source>
</evidence>
<dbReference type="AlphaFoldDB" id="A0A8H3U3P4"/>
<evidence type="ECO:0000313" key="19">
    <source>
        <dbReference type="Proteomes" id="UP000433883"/>
    </source>
</evidence>
<dbReference type="Pfam" id="PF08030">
    <property type="entry name" value="NAD_binding_6"/>
    <property type="match status" value="1"/>
</dbReference>
<dbReference type="EMBL" id="WNWR01000027">
    <property type="protein sequence ID" value="KAE9993550.1"/>
    <property type="molecule type" value="Genomic_DNA"/>
</dbReference>
<feature type="transmembrane region" description="Helical" evidence="14">
    <location>
        <begin position="248"/>
        <end position="268"/>
    </location>
</feature>
<proteinExistence type="inferred from homology"/>
<feature type="transmembrane region" description="Helical" evidence="14">
    <location>
        <begin position="141"/>
        <end position="162"/>
    </location>
</feature>
<comment type="caution">
    <text evidence="16">The sequence shown here is derived from an EMBL/GenBank/DDBJ whole genome shotgun (WGS) entry which is preliminary data.</text>
</comment>
<dbReference type="Gene3D" id="2.40.30.10">
    <property type="entry name" value="Translation factors"/>
    <property type="match status" value="1"/>
</dbReference>
<evidence type="ECO:0000259" key="15">
    <source>
        <dbReference type="PROSITE" id="PS51384"/>
    </source>
</evidence>
<reference evidence="16 19" key="1">
    <citation type="submission" date="2019-11" db="EMBL/GenBank/DDBJ databases">
        <title>Venturia inaequalis Genome Resource.</title>
        <authorList>
            <person name="Lichtner F.J."/>
        </authorList>
    </citation>
    <scope>NUCLEOTIDE SEQUENCE [LARGE SCALE GENOMIC DNA]</scope>
    <source>
        <strain evidence="17 20">120213</strain>
        <strain evidence="16">Bline_iso_100314</strain>
        <strain evidence="18 21">DMI_063113</strain>
    </source>
</reference>
<dbReference type="GO" id="GO:0006879">
    <property type="term" value="P:intracellular iron ion homeostasis"/>
    <property type="evidence" value="ECO:0007669"/>
    <property type="project" value="TreeGrafter"/>
</dbReference>
<dbReference type="InterPro" id="IPR013130">
    <property type="entry name" value="Fe3_Rdtase_TM_dom"/>
</dbReference>
<evidence type="ECO:0000256" key="9">
    <source>
        <dbReference type="ARBA" id="ARBA00023002"/>
    </source>
</evidence>
<evidence type="ECO:0000313" key="17">
    <source>
        <dbReference type="EMBL" id="KAE9975341.1"/>
    </source>
</evidence>
<dbReference type="PROSITE" id="PS51384">
    <property type="entry name" value="FAD_FR"/>
    <property type="match status" value="1"/>
</dbReference>
<evidence type="ECO:0000256" key="8">
    <source>
        <dbReference type="ARBA" id="ARBA00022989"/>
    </source>
</evidence>
<evidence type="ECO:0000256" key="2">
    <source>
        <dbReference type="ARBA" id="ARBA00006278"/>
    </source>
</evidence>
<feature type="transmembrane region" description="Helical" evidence="14">
    <location>
        <begin position="274"/>
        <end position="296"/>
    </location>
</feature>
<dbReference type="InterPro" id="IPR013112">
    <property type="entry name" value="FAD-bd_8"/>
</dbReference>
<dbReference type="SUPFAM" id="SSF63380">
    <property type="entry name" value="Riboflavin synthase domain-like"/>
    <property type="match status" value="1"/>
</dbReference>
<dbReference type="Proteomes" id="UP000433883">
    <property type="component" value="Unassembled WGS sequence"/>
</dbReference>
<protein>
    <recommendedName>
        <fullName evidence="3">ferric-chelate reductase (NADPH)</fullName>
        <ecNumber evidence="3">1.16.1.9</ecNumber>
    </recommendedName>
</protein>
<evidence type="ECO:0000256" key="11">
    <source>
        <dbReference type="ARBA" id="ARBA00023136"/>
    </source>
</evidence>
<feature type="transmembrane region" description="Helical" evidence="14">
    <location>
        <begin position="30"/>
        <end position="52"/>
    </location>
</feature>
<accession>A0A8H3U3P4</accession>
<dbReference type="SUPFAM" id="SSF52343">
    <property type="entry name" value="Ferredoxin reductase-like, C-terminal NADP-linked domain"/>
    <property type="match status" value="1"/>
</dbReference>
<keyword evidence="21" id="KW-1185">Reference proteome</keyword>
<gene>
    <name evidence="16" type="ORF">BLS_009965</name>
    <name evidence="18" type="ORF">EG327_004561</name>
    <name evidence="17" type="ORF">EG328_003241</name>
</gene>
<dbReference type="OrthoDB" id="3944240at2759"/>
<feature type="transmembrane region" description="Helical" evidence="14">
    <location>
        <begin position="107"/>
        <end position="129"/>
    </location>
</feature>
<evidence type="ECO:0000313" key="16">
    <source>
        <dbReference type="EMBL" id="KAE9962834.1"/>
    </source>
</evidence>
<keyword evidence="8 14" id="KW-1133">Transmembrane helix</keyword>
<comment type="subcellular location">
    <subcellularLocation>
        <location evidence="1">Cell membrane</location>
        <topology evidence="1">Multi-pass membrane protein</topology>
    </subcellularLocation>
</comment>
<dbReference type="Pfam" id="PF08022">
    <property type="entry name" value="FAD_binding_8"/>
    <property type="match status" value="1"/>
</dbReference>
<dbReference type="EMBL" id="WNWQ01000955">
    <property type="protein sequence ID" value="KAE9962834.1"/>
    <property type="molecule type" value="Genomic_DNA"/>
</dbReference>
<evidence type="ECO:0000313" key="21">
    <source>
        <dbReference type="Proteomes" id="UP000490939"/>
    </source>
</evidence>
<dbReference type="SFLD" id="SFLDG01168">
    <property type="entry name" value="Ferric_reductase_subgroup_(FRE"/>
    <property type="match status" value="1"/>
</dbReference>
<keyword evidence="6 14" id="KW-0812">Transmembrane</keyword>
<evidence type="ECO:0000256" key="7">
    <source>
        <dbReference type="ARBA" id="ARBA00022982"/>
    </source>
</evidence>
<evidence type="ECO:0000256" key="3">
    <source>
        <dbReference type="ARBA" id="ARBA00012668"/>
    </source>
</evidence>
<keyword evidence="9" id="KW-0560">Oxidoreductase</keyword>
<dbReference type="InterPro" id="IPR017938">
    <property type="entry name" value="Riboflavin_synthase-like_b-brl"/>
</dbReference>
<comment type="catalytic activity">
    <reaction evidence="13">
        <text>2 a Fe(II)-siderophore + NADP(+) + H(+) = 2 a Fe(III)-siderophore + NADPH</text>
        <dbReference type="Rhea" id="RHEA:28795"/>
        <dbReference type="Rhea" id="RHEA-COMP:11342"/>
        <dbReference type="Rhea" id="RHEA-COMP:11344"/>
        <dbReference type="ChEBI" id="CHEBI:15378"/>
        <dbReference type="ChEBI" id="CHEBI:29033"/>
        <dbReference type="ChEBI" id="CHEBI:29034"/>
        <dbReference type="ChEBI" id="CHEBI:57783"/>
        <dbReference type="ChEBI" id="CHEBI:58349"/>
        <dbReference type="EC" id="1.16.1.9"/>
    </reaction>
</comment>
<evidence type="ECO:0000256" key="14">
    <source>
        <dbReference type="SAM" id="Phobius"/>
    </source>
</evidence>
<dbReference type="EMBL" id="WNWS01000197">
    <property type="protein sequence ID" value="KAE9975341.1"/>
    <property type="molecule type" value="Genomic_DNA"/>
</dbReference>
<name>A0A8H3U3P4_VENIN</name>
<dbReference type="InterPro" id="IPR051410">
    <property type="entry name" value="Ferric/Cupric_Reductase"/>
</dbReference>
<dbReference type="InterPro" id="IPR017927">
    <property type="entry name" value="FAD-bd_FR_type"/>
</dbReference>
<dbReference type="InterPro" id="IPR039261">
    <property type="entry name" value="FNR_nucleotide-bd"/>
</dbReference>
<dbReference type="Proteomes" id="UP000490939">
    <property type="component" value="Unassembled WGS sequence"/>
</dbReference>
<evidence type="ECO:0000256" key="13">
    <source>
        <dbReference type="ARBA" id="ARBA00048483"/>
    </source>
</evidence>
<dbReference type="GO" id="GO:0006826">
    <property type="term" value="P:iron ion transport"/>
    <property type="evidence" value="ECO:0007669"/>
    <property type="project" value="TreeGrafter"/>
</dbReference>
<keyword evidence="10" id="KW-0406">Ion transport</keyword>
<evidence type="ECO:0000256" key="4">
    <source>
        <dbReference type="ARBA" id="ARBA00022448"/>
    </source>
</evidence>
<dbReference type="Gene3D" id="3.40.50.80">
    <property type="entry name" value="Nucleotide-binding domain of ferredoxin-NADP reductase (FNR) module"/>
    <property type="match status" value="2"/>
</dbReference>
<keyword evidence="11 14" id="KW-0472">Membrane</keyword>
<dbReference type="PANTHER" id="PTHR32361">
    <property type="entry name" value="FERRIC/CUPRIC REDUCTASE TRANSMEMBRANE COMPONENT"/>
    <property type="match status" value="1"/>
</dbReference>
<dbReference type="Proteomes" id="UP000447873">
    <property type="component" value="Unassembled WGS sequence"/>
</dbReference>
<dbReference type="InterPro" id="IPR013121">
    <property type="entry name" value="Fe_red_NAD-bd_6"/>
</dbReference>
<keyword evidence="12" id="KW-0325">Glycoprotein</keyword>
<keyword evidence="5" id="KW-1003">Cell membrane</keyword>